<sequence>MLALTGVILGLLIIIALVRIKIDYGIAMVIGALTVAITSQLTPTQLIESTINTLRDPSTIDLIVLVIFINMIGVGMKETGQIDRVLDGFRSLMSRRGTVGAIPAIFGLLPMPGGALMSAPVMEPEADKLGSTNEEKTVINFWFRHFFFFIFPFSPDLVLAARLGEVSIYQLILIQIPVAIIALILGYIFYIRPLKKGDIEGNKGYYNGTWTVIYGLAPILIAIALYGVTGISLRYFVPLAFLLLIIQNIQRLKPKKTIKIMKEGFPPNLVLAVFGIMFFREILTETGSLEIIVDISRAIGIPIELIVLLIPFIIAMVTGIGMAAIGISFPLIIPFIPELQPIHISILFVSCFLGYLASPVHLCLVVTTEYFNSDLIKNLKQIAKPISILLIYNLILVLIFL</sequence>
<evidence type="ECO:0000313" key="3">
    <source>
        <dbReference type="Proteomes" id="UP000195137"/>
    </source>
</evidence>
<keyword evidence="3" id="KW-1185">Reference proteome</keyword>
<evidence type="ECO:0000313" key="2">
    <source>
        <dbReference type="EMBL" id="OUJ18215.1"/>
    </source>
</evidence>
<dbReference type="Proteomes" id="UP000195137">
    <property type="component" value="Unassembled WGS sequence"/>
</dbReference>
<dbReference type="OrthoDB" id="19102at2157"/>
<dbReference type="EMBL" id="MRZU01000004">
    <property type="protein sequence ID" value="OUJ18215.1"/>
    <property type="molecule type" value="Genomic_DNA"/>
</dbReference>
<comment type="caution">
    <text evidence="2">The sequence shown here is derived from an EMBL/GenBank/DDBJ whole genome shotgun (WGS) entry which is preliminary data.</text>
</comment>
<feature type="transmembrane region" description="Helical" evidence="1">
    <location>
        <begin position="211"/>
        <end position="244"/>
    </location>
</feature>
<accession>A0A1Y3GFI0</accession>
<protein>
    <submittedName>
        <fullName evidence="2">Tripartite tricarboxylate transporter (TTT) class transporter</fullName>
    </submittedName>
</protein>
<feature type="transmembrane region" description="Helical" evidence="1">
    <location>
        <begin position="171"/>
        <end position="191"/>
    </location>
</feature>
<dbReference type="AlphaFoldDB" id="A0A1Y3GFI0"/>
<keyword evidence="1" id="KW-1133">Transmembrane helix</keyword>
<keyword evidence="1" id="KW-0812">Transmembrane</keyword>
<feature type="transmembrane region" description="Helical" evidence="1">
    <location>
        <begin position="58"/>
        <end position="76"/>
    </location>
</feature>
<feature type="transmembrane region" description="Helical" evidence="1">
    <location>
        <begin position="303"/>
        <end position="332"/>
    </location>
</feature>
<dbReference type="Pfam" id="PF04165">
    <property type="entry name" value="DUF401"/>
    <property type="match status" value="1"/>
</dbReference>
<reference evidence="2 3" key="1">
    <citation type="submission" date="2016-12" db="EMBL/GenBank/DDBJ databases">
        <title>Discovery of methanogenic haloarchaea.</title>
        <authorList>
            <person name="Sorokin D.Y."/>
            <person name="Makarova K.S."/>
            <person name="Abbas B."/>
            <person name="Ferrer M."/>
            <person name="Golyshin P.N."/>
        </authorList>
    </citation>
    <scope>NUCLEOTIDE SEQUENCE [LARGE SCALE GENOMIC DNA]</scope>
    <source>
        <strain evidence="2">AMET1</strain>
    </source>
</reference>
<name>A0A1Y3GFI0_9EURY</name>
<keyword evidence="1" id="KW-0472">Membrane</keyword>
<dbReference type="PANTHER" id="PTHR39556:SF1">
    <property type="entry name" value="PROTEIN, PUTATIVE-RELATED"/>
    <property type="match status" value="1"/>
</dbReference>
<feature type="transmembrane region" description="Helical" evidence="1">
    <location>
        <begin position="344"/>
        <end position="362"/>
    </location>
</feature>
<feature type="transmembrane region" description="Helical" evidence="1">
    <location>
        <begin position="7"/>
        <end position="38"/>
    </location>
</feature>
<dbReference type="InterPro" id="IPR007294">
    <property type="entry name" value="DUF401"/>
</dbReference>
<organism evidence="2 3">
    <name type="scientific">Methanonatronarchaeum thermophilum</name>
    <dbReference type="NCBI Taxonomy" id="1927129"/>
    <lineage>
        <taxon>Archaea</taxon>
        <taxon>Methanobacteriati</taxon>
        <taxon>Methanobacteriota</taxon>
        <taxon>Methanonatronarchaeia</taxon>
        <taxon>Methanonatronarchaeales</taxon>
        <taxon>Methanonatronarchaeaceae</taxon>
        <taxon>Methanonatronarchaeum</taxon>
    </lineage>
</organism>
<gene>
    <name evidence="2" type="ORF">AMET1_1120</name>
</gene>
<evidence type="ECO:0000256" key="1">
    <source>
        <dbReference type="SAM" id="Phobius"/>
    </source>
</evidence>
<dbReference type="RefSeq" id="WP_086637505.1">
    <property type="nucleotide sequence ID" value="NZ_MRZU01000004.1"/>
</dbReference>
<feature type="transmembrane region" description="Helical" evidence="1">
    <location>
        <begin position="97"/>
        <end position="121"/>
    </location>
</feature>
<proteinExistence type="predicted"/>
<feature type="transmembrane region" description="Helical" evidence="1">
    <location>
        <begin position="382"/>
        <end position="400"/>
    </location>
</feature>
<dbReference type="PANTHER" id="PTHR39556">
    <property type="entry name" value="PROTEIN, PUTATIVE-RELATED"/>
    <property type="match status" value="1"/>
</dbReference>